<evidence type="ECO:0000313" key="3">
    <source>
        <dbReference type="EMBL" id="MBB5379003.1"/>
    </source>
</evidence>
<reference evidence="5" key="2">
    <citation type="journal article" date="2019" name="Int. J. Syst. Evol. Microbiol.">
        <title>The Global Catalogue of Microorganisms (GCM) 10K type strain sequencing project: providing services to taxonomists for standard genome sequencing and annotation.</title>
        <authorList>
            <consortium name="The Broad Institute Genomics Platform"/>
            <consortium name="The Broad Institute Genome Sequencing Center for Infectious Disease"/>
            <person name="Wu L."/>
            <person name="Ma J."/>
        </authorList>
    </citation>
    <scope>NUCLEOTIDE SEQUENCE [LARGE SCALE GENOMIC DNA]</scope>
    <source>
        <strain evidence="5">CGMCC 1.18437</strain>
    </source>
</reference>
<sequence>MYLLAHVPAARMILGQVQDHLTAQGQRHPTVTVLGHDEPQAFDLWTGLHVIDHGTRQPYLTCILCPPGSGHHLRYEFRVTTLSGEVVGPVGSSCVFVRVLGEDAARRIGTDLAAQVRAHHARTQTLSQQALLTAAGNWREYLRRQGLDWVLTAMAGTTDLPKDVREALATLQARQKPLTLSLHKRLQTLTAERQARTASTSPDASRLPAVPAPSAFQPSTPALARPKATQGRRQAGAGNRMTTDDWEAYLRTHRLNVLVGHWQDIEPTLTLEDDTRAFLKETIQGRRPFRLDDLTLLQGLVRDGAMRAQLRTLGAPPRLLGRLPPLAPARRIDVETGLEVLNVRDDPQLREARAWNRGLQAVLPDEVWQRLQHAFGDGRLRADDYAAVCRTLDCRANPPLDPGLRTPERFLTLVALLLGQEMKFSRARMLLNPSRQAEVVGHLSREWHRYEAGQRVNDREIVARALQPTRAEAEAERVIRLRELARPPVTARLSGRAKRPGNATPAVTPSPAKIGAASISTTDRAARTAVPVPAPSVVLLQAQRTALQAAWGRGLSHLIPQTYRRLASRAVHQGTGSLTSEQVQVLVAALMVFEAKTLLEPPAFTVPGDEPRTPVRYAAALHRLFGELGVSFLQGALAQKGYGWLHTTFPAAYQAYVDTGTLHQGLDVLWIALL</sequence>
<dbReference type="EMBL" id="JACHFK010000018">
    <property type="protein sequence ID" value="MBB5379003.1"/>
    <property type="molecule type" value="Genomic_DNA"/>
</dbReference>
<gene>
    <name evidence="2" type="ORF">GCM10017781_44230</name>
    <name evidence="3" type="ORF">HNQ07_004513</name>
</gene>
<feature type="region of interest" description="Disordered" evidence="1">
    <location>
        <begin position="191"/>
        <end position="239"/>
    </location>
</feature>
<name>A0A7W8KJL4_9DEIO</name>
<reference evidence="2" key="1">
    <citation type="journal article" date="2014" name="Int. J. Syst. Evol. Microbiol.">
        <title>Complete genome of a new Firmicutes species belonging to the dominant human colonic microbiota ('Ruminococcus bicirculans') reveals two chromosomes and a selective capacity to utilize plant glucans.</title>
        <authorList>
            <consortium name="NISC Comparative Sequencing Program"/>
            <person name="Wegmann U."/>
            <person name="Louis P."/>
            <person name="Goesmann A."/>
            <person name="Henrissat B."/>
            <person name="Duncan S.H."/>
            <person name="Flint H.J."/>
        </authorList>
    </citation>
    <scope>NUCLEOTIDE SEQUENCE</scope>
    <source>
        <strain evidence="2">CGMCC 1.18437</strain>
    </source>
</reference>
<feature type="compositionally biased region" description="Polar residues" evidence="1">
    <location>
        <begin position="191"/>
        <end position="203"/>
    </location>
</feature>
<dbReference type="RefSeq" id="WP_184115931.1">
    <property type="nucleotide sequence ID" value="NZ_BNAJ01000018.1"/>
</dbReference>
<protein>
    <submittedName>
        <fullName evidence="3">Uncharacterized protein</fullName>
    </submittedName>
</protein>
<dbReference type="EMBL" id="BNAJ01000018">
    <property type="protein sequence ID" value="GHF63442.1"/>
    <property type="molecule type" value="Genomic_DNA"/>
</dbReference>
<dbReference type="AlphaFoldDB" id="A0A7W8KJL4"/>
<keyword evidence="5" id="KW-1185">Reference proteome</keyword>
<feature type="region of interest" description="Disordered" evidence="1">
    <location>
        <begin position="492"/>
        <end position="513"/>
    </location>
</feature>
<reference evidence="3 4" key="3">
    <citation type="submission" date="2020-08" db="EMBL/GenBank/DDBJ databases">
        <title>Genomic Encyclopedia of Type Strains, Phase IV (KMG-IV): sequencing the most valuable type-strain genomes for metagenomic binning, comparative biology and taxonomic classification.</title>
        <authorList>
            <person name="Goeker M."/>
        </authorList>
    </citation>
    <scope>NUCLEOTIDE SEQUENCE [LARGE SCALE GENOMIC DNA]</scope>
    <source>
        <strain evidence="3 4">DSM 27521</strain>
    </source>
</reference>
<dbReference type="Proteomes" id="UP000619376">
    <property type="component" value="Unassembled WGS sequence"/>
</dbReference>
<evidence type="ECO:0000313" key="2">
    <source>
        <dbReference type="EMBL" id="GHF63442.1"/>
    </source>
</evidence>
<proteinExistence type="predicted"/>
<dbReference type="Proteomes" id="UP000539473">
    <property type="component" value="Unassembled WGS sequence"/>
</dbReference>
<accession>A0A7W8KJL4</accession>
<organism evidence="3 4">
    <name type="scientific">Deinococcus metalli</name>
    <dbReference type="NCBI Taxonomy" id="1141878"/>
    <lineage>
        <taxon>Bacteria</taxon>
        <taxon>Thermotogati</taxon>
        <taxon>Deinococcota</taxon>
        <taxon>Deinococci</taxon>
        <taxon>Deinococcales</taxon>
        <taxon>Deinococcaceae</taxon>
        <taxon>Deinococcus</taxon>
    </lineage>
</organism>
<reference evidence="2" key="4">
    <citation type="submission" date="2024-05" db="EMBL/GenBank/DDBJ databases">
        <authorList>
            <person name="Sun Q."/>
            <person name="Zhou Y."/>
        </authorList>
    </citation>
    <scope>NUCLEOTIDE SEQUENCE</scope>
    <source>
        <strain evidence="2">CGMCC 1.18437</strain>
    </source>
</reference>
<evidence type="ECO:0000313" key="5">
    <source>
        <dbReference type="Proteomes" id="UP000619376"/>
    </source>
</evidence>
<comment type="caution">
    <text evidence="3">The sequence shown here is derived from an EMBL/GenBank/DDBJ whole genome shotgun (WGS) entry which is preliminary data.</text>
</comment>
<evidence type="ECO:0000256" key="1">
    <source>
        <dbReference type="SAM" id="MobiDB-lite"/>
    </source>
</evidence>
<evidence type="ECO:0000313" key="4">
    <source>
        <dbReference type="Proteomes" id="UP000539473"/>
    </source>
</evidence>